<name>A0ABS4IIK1_9BACI</name>
<reference evidence="2 3" key="1">
    <citation type="submission" date="2021-03" db="EMBL/GenBank/DDBJ databases">
        <title>Genomic Encyclopedia of Type Strains, Phase IV (KMG-IV): sequencing the most valuable type-strain genomes for metagenomic binning, comparative biology and taxonomic classification.</title>
        <authorList>
            <person name="Goeker M."/>
        </authorList>
    </citation>
    <scope>NUCLEOTIDE SEQUENCE [LARGE SCALE GENOMIC DNA]</scope>
    <source>
        <strain evidence="2 3">DSM 25609</strain>
    </source>
</reference>
<evidence type="ECO:0000256" key="1">
    <source>
        <dbReference type="SAM" id="Coils"/>
    </source>
</evidence>
<evidence type="ECO:0000313" key="2">
    <source>
        <dbReference type="EMBL" id="MBP1970756.1"/>
    </source>
</evidence>
<keyword evidence="1" id="KW-0175">Coiled coil</keyword>
<feature type="coiled-coil region" evidence="1">
    <location>
        <begin position="83"/>
        <end position="117"/>
    </location>
</feature>
<keyword evidence="3" id="KW-1185">Reference proteome</keyword>
<organism evidence="2 3">
    <name type="scientific">Virgibacillus natechei</name>
    <dbReference type="NCBI Taxonomy" id="1216297"/>
    <lineage>
        <taxon>Bacteria</taxon>
        <taxon>Bacillati</taxon>
        <taxon>Bacillota</taxon>
        <taxon>Bacilli</taxon>
        <taxon>Bacillales</taxon>
        <taxon>Bacillaceae</taxon>
        <taxon>Virgibacillus</taxon>
    </lineage>
</organism>
<gene>
    <name evidence="2" type="ORF">J2Z83_002892</name>
</gene>
<comment type="caution">
    <text evidence="2">The sequence shown here is derived from an EMBL/GenBank/DDBJ whole genome shotgun (WGS) entry which is preliminary data.</text>
</comment>
<evidence type="ECO:0000313" key="3">
    <source>
        <dbReference type="Proteomes" id="UP001519345"/>
    </source>
</evidence>
<dbReference type="EMBL" id="JAGGKX010000017">
    <property type="protein sequence ID" value="MBP1970756.1"/>
    <property type="molecule type" value="Genomic_DNA"/>
</dbReference>
<dbReference type="Proteomes" id="UP001519345">
    <property type="component" value="Unassembled WGS sequence"/>
</dbReference>
<dbReference type="RefSeq" id="WP_209463858.1">
    <property type="nucleotide sequence ID" value="NZ_CP110224.1"/>
</dbReference>
<protein>
    <submittedName>
        <fullName evidence="2">Methyl-accepting chemotaxis protein</fullName>
    </submittedName>
</protein>
<sequence>MDKKEFSLRNIGDNVSEQDREEFIGRASVILEKQQLLASEAVHFGSFIFLPEEEQIKRQSNMQIIPIEKKRVNKIDHISKLENRQLEDSLKKLKEKYNLRQRELEKIVRQVKNFQKELSSDIDEINKETKTFLEESTRQAYVEKQIKNYVKKVQTNCDKLTDCLFLEDPSILSDENKSTIINKVSVLQNNMNKLIEQLSR</sequence>
<accession>A0ABS4IIK1</accession>
<proteinExistence type="predicted"/>